<sequence>MWRFGAWYLKDPECVQFTDQGLTNYFRENRGSVALAEILWAASEPALRGSIKGNVKRREAQQITELEMAELERRTGPLGRVEAGRQLELWRAKFRQVSLAEALQHWQASTQRVYELGDKPGKLVYRLANCDISARGVPLIRDWGQA</sequence>
<name>A0AAV7PCK1_PLEWA</name>
<evidence type="ECO:0000313" key="2">
    <source>
        <dbReference type="Proteomes" id="UP001066276"/>
    </source>
</evidence>
<protein>
    <submittedName>
        <fullName evidence="1">Uncharacterized protein</fullName>
    </submittedName>
</protein>
<evidence type="ECO:0000313" key="1">
    <source>
        <dbReference type="EMBL" id="KAJ1124810.1"/>
    </source>
</evidence>
<keyword evidence="2" id="KW-1185">Reference proteome</keyword>
<accession>A0AAV7PCK1</accession>
<comment type="caution">
    <text evidence="1">The sequence shown here is derived from an EMBL/GenBank/DDBJ whole genome shotgun (WGS) entry which is preliminary data.</text>
</comment>
<dbReference type="AlphaFoldDB" id="A0AAV7PCK1"/>
<proteinExistence type="predicted"/>
<reference evidence="1" key="1">
    <citation type="journal article" date="2022" name="bioRxiv">
        <title>Sequencing and chromosome-scale assembly of the giantPleurodeles waltlgenome.</title>
        <authorList>
            <person name="Brown T."/>
            <person name="Elewa A."/>
            <person name="Iarovenko S."/>
            <person name="Subramanian E."/>
            <person name="Araus A.J."/>
            <person name="Petzold A."/>
            <person name="Susuki M."/>
            <person name="Suzuki K.-i.T."/>
            <person name="Hayashi T."/>
            <person name="Toyoda A."/>
            <person name="Oliveira C."/>
            <person name="Osipova E."/>
            <person name="Leigh N.D."/>
            <person name="Simon A."/>
            <person name="Yun M.H."/>
        </authorList>
    </citation>
    <scope>NUCLEOTIDE SEQUENCE</scope>
    <source>
        <strain evidence="1">20211129_DDA</strain>
        <tissue evidence="1">Liver</tissue>
    </source>
</reference>
<dbReference type="Proteomes" id="UP001066276">
    <property type="component" value="Chromosome 7"/>
</dbReference>
<dbReference type="EMBL" id="JANPWB010000011">
    <property type="protein sequence ID" value="KAJ1124810.1"/>
    <property type="molecule type" value="Genomic_DNA"/>
</dbReference>
<gene>
    <name evidence="1" type="ORF">NDU88_003259</name>
</gene>
<organism evidence="1 2">
    <name type="scientific">Pleurodeles waltl</name>
    <name type="common">Iberian ribbed newt</name>
    <dbReference type="NCBI Taxonomy" id="8319"/>
    <lineage>
        <taxon>Eukaryota</taxon>
        <taxon>Metazoa</taxon>
        <taxon>Chordata</taxon>
        <taxon>Craniata</taxon>
        <taxon>Vertebrata</taxon>
        <taxon>Euteleostomi</taxon>
        <taxon>Amphibia</taxon>
        <taxon>Batrachia</taxon>
        <taxon>Caudata</taxon>
        <taxon>Salamandroidea</taxon>
        <taxon>Salamandridae</taxon>
        <taxon>Pleurodelinae</taxon>
        <taxon>Pleurodeles</taxon>
    </lineage>
</organism>